<dbReference type="OrthoDB" id="6133115at2759"/>
<dbReference type="Proteomes" id="UP000054928">
    <property type="component" value="Unassembled WGS sequence"/>
</dbReference>
<evidence type="ECO:0000313" key="2">
    <source>
        <dbReference type="Proteomes" id="UP000054928"/>
    </source>
</evidence>
<accession>A0A0P1ABJ9</accession>
<dbReference type="RefSeq" id="XP_024574598.1">
    <property type="nucleotide sequence ID" value="XM_024723642.1"/>
</dbReference>
<proteinExistence type="predicted"/>
<dbReference type="InterPro" id="IPR043472">
    <property type="entry name" value="Macro_dom-like"/>
</dbReference>
<organism evidence="1 2">
    <name type="scientific">Plasmopara halstedii</name>
    <name type="common">Downy mildew of sunflower</name>
    <dbReference type="NCBI Taxonomy" id="4781"/>
    <lineage>
        <taxon>Eukaryota</taxon>
        <taxon>Sar</taxon>
        <taxon>Stramenopiles</taxon>
        <taxon>Oomycota</taxon>
        <taxon>Peronosporomycetes</taxon>
        <taxon>Peronosporales</taxon>
        <taxon>Peronosporaceae</taxon>
        <taxon>Plasmopara</taxon>
    </lineage>
</organism>
<dbReference type="AlphaFoldDB" id="A0A0P1ABJ9"/>
<dbReference type="Gene3D" id="3.40.220.10">
    <property type="entry name" value="Leucine Aminopeptidase, subunit E, domain 1"/>
    <property type="match status" value="1"/>
</dbReference>
<name>A0A0P1ABJ9_PLAHL</name>
<evidence type="ECO:0000313" key="1">
    <source>
        <dbReference type="EMBL" id="CEG38229.1"/>
    </source>
</evidence>
<dbReference type="SUPFAM" id="SSF52949">
    <property type="entry name" value="Macro domain-like"/>
    <property type="match status" value="1"/>
</dbReference>
<sequence>MSLSSSTLQAFAVEGITYSILCFLHVSDVDAIVSLFHETTELQGHLQDKLLWTQLLKQHFKGSRNIELRFSQHPMQDRGWNYTNRELTCVELQEFLHSMDECLNFDKTIQIVKGDIGDIQDIDGQTLDGIAFPTNSHLTNHYIGMTCVAMVSISTGNMGVPGDEGAQVALRTIQKFLRLNDWKGKLAILGLNVYSISRPSMIFFDTYITKIYILVDTHIQPNPISISRFLPRVIVQH</sequence>
<keyword evidence="2" id="KW-1185">Reference proteome</keyword>
<dbReference type="EMBL" id="CCYD01000321">
    <property type="protein sequence ID" value="CEG38229.1"/>
    <property type="molecule type" value="Genomic_DNA"/>
</dbReference>
<reference evidence="2" key="1">
    <citation type="submission" date="2014-09" db="EMBL/GenBank/DDBJ databases">
        <authorList>
            <person name="Sharma Rahul"/>
            <person name="Thines Marco"/>
        </authorList>
    </citation>
    <scope>NUCLEOTIDE SEQUENCE [LARGE SCALE GENOMIC DNA]</scope>
</reference>
<protein>
    <submittedName>
        <fullName evidence="1">Uncharacterized protein</fullName>
    </submittedName>
</protein>
<dbReference type="OMA" id="SMDECLN"/>
<dbReference type="GeneID" id="36403371"/>